<keyword evidence="1" id="KW-0812">Transmembrane</keyword>
<dbReference type="Proteomes" id="UP001230328">
    <property type="component" value="Unassembled WGS sequence"/>
</dbReference>
<keyword evidence="1" id="KW-0472">Membrane</keyword>
<name>A0ABU0SHI3_9ACTN</name>
<evidence type="ECO:0000313" key="2">
    <source>
        <dbReference type="EMBL" id="MDQ1022902.1"/>
    </source>
</evidence>
<protein>
    <submittedName>
        <fullName evidence="2">Prolipoprotein diacylglyceryltransferase</fullName>
    </submittedName>
</protein>
<feature type="transmembrane region" description="Helical" evidence="1">
    <location>
        <begin position="12"/>
        <end position="32"/>
    </location>
</feature>
<evidence type="ECO:0000256" key="1">
    <source>
        <dbReference type="SAM" id="Phobius"/>
    </source>
</evidence>
<feature type="transmembrane region" description="Helical" evidence="1">
    <location>
        <begin position="44"/>
        <end position="65"/>
    </location>
</feature>
<organism evidence="2 3">
    <name type="scientific">Streptomyces umbrinus</name>
    <dbReference type="NCBI Taxonomy" id="67370"/>
    <lineage>
        <taxon>Bacteria</taxon>
        <taxon>Bacillati</taxon>
        <taxon>Actinomycetota</taxon>
        <taxon>Actinomycetes</taxon>
        <taxon>Kitasatosporales</taxon>
        <taxon>Streptomycetaceae</taxon>
        <taxon>Streptomyces</taxon>
        <taxon>Streptomyces phaeochromogenes group</taxon>
    </lineage>
</organism>
<keyword evidence="1" id="KW-1133">Transmembrane helix</keyword>
<evidence type="ECO:0000313" key="3">
    <source>
        <dbReference type="Proteomes" id="UP001230328"/>
    </source>
</evidence>
<reference evidence="2 3" key="1">
    <citation type="submission" date="2023-07" db="EMBL/GenBank/DDBJ databases">
        <title>Comparative genomics of wheat-associated soil bacteria to identify genetic determinants of phenazine resistance.</title>
        <authorList>
            <person name="Mouncey N."/>
        </authorList>
    </citation>
    <scope>NUCLEOTIDE SEQUENCE [LARGE SCALE GENOMIC DNA]</scope>
    <source>
        <strain evidence="2 3">V2I4</strain>
    </source>
</reference>
<accession>A0ABU0SHI3</accession>
<proteinExistence type="predicted"/>
<gene>
    <name evidence="2" type="ORF">QF035_000484</name>
</gene>
<keyword evidence="3" id="KW-1185">Reference proteome</keyword>
<sequence>MSLPGVRRDRSVRKWIIAGLVVGTLFCGYSLVRIACEGLADAALIDLLAVVAGVLALFVTLLVWWDSARMTAKEERKDGLLS</sequence>
<comment type="caution">
    <text evidence="2">The sequence shown here is derived from an EMBL/GenBank/DDBJ whole genome shotgun (WGS) entry which is preliminary data.</text>
</comment>
<dbReference type="EMBL" id="JAUSZI010000002">
    <property type="protein sequence ID" value="MDQ1022902.1"/>
    <property type="molecule type" value="Genomic_DNA"/>
</dbReference>